<dbReference type="GO" id="GO:0005524">
    <property type="term" value="F:ATP binding"/>
    <property type="evidence" value="ECO:0007669"/>
    <property type="project" value="UniProtKB-KW"/>
</dbReference>
<dbReference type="EMBL" id="KL142371">
    <property type="protein sequence ID" value="KDR81284.1"/>
    <property type="molecule type" value="Genomic_DNA"/>
</dbReference>
<accession>A0A067TMY6</accession>
<dbReference type="PANTHER" id="PTHR45646:SF11">
    <property type="entry name" value="SERINE_THREONINE-PROTEIN KINASE DOA"/>
    <property type="match status" value="1"/>
</dbReference>
<dbReference type="Gene3D" id="1.10.510.10">
    <property type="entry name" value="Transferase(Phosphotransferase) domain 1"/>
    <property type="match status" value="1"/>
</dbReference>
<evidence type="ECO:0000256" key="3">
    <source>
        <dbReference type="ARBA" id="ARBA00022741"/>
    </source>
</evidence>
<gene>
    <name evidence="7" type="ORF">GALMADRAFT_208067</name>
</gene>
<dbReference type="OrthoDB" id="3010383at2759"/>
<dbReference type="Pfam" id="PF00069">
    <property type="entry name" value="Pkinase"/>
    <property type="match status" value="1"/>
</dbReference>
<dbReference type="Gene3D" id="3.30.200.20">
    <property type="entry name" value="Phosphorylase Kinase, domain 1"/>
    <property type="match status" value="1"/>
</dbReference>
<dbReference type="GO" id="GO:0005634">
    <property type="term" value="C:nucleus"/>
    <property type="evidence" value="ECO:0007669"/>
    <property type="project" value="TreeGrafter"/>
</dbReference>
<evidence type="ECO:0000256" key="4">
    <source>
        <dbReference type="ARBA" id="ARBA00022777"/>
    </source>
</evidence>
<proteinExistence type="predicted"/>
<keyword evidence="3" id="KW-0547">Nucleotide-binding</keyword>
<evidence type="ECO:0000256" key="5">
    <source>
        <dbReference type="ARBA" id="ARBA00022840"/>
    </source>
</evidence>
<dbReference type="InterPro" id="IPR000719">
    <property type="entry name" value="Prot_kinase_dom"/>
</dbReference>
<evidence type="ECO:0000313" key="7">
    <source>
        <dbReference type="EMBL" id="KDR81284.1"/>
    </source>
</evidence>
<evidence type="ECO:0000256" key="1">
    <source>
        <dbReference type="ARBA" id="ARBA00022527"/>
    </source>
</evidence>
<dbReference type="GO" id="GO:0004674">
    <property type="term" value="F:protein serine/threonine kinase activity"/>
    <property type="evidence" value="ECO:0007669"/>
    <property type="project" value="UniProtKB-KW"/>
</dbReference>
<keyword evidence="5" id="KW-0067">ATP-binding</keyword>
<protein>
    <recommendedName>
        <fullName evidence="6">Protein kinase domain-containing protein</fullName>
    </recommendedName>
</protein>
<evidence type="ECO:0000256" key="2">
    <source>
        <dbReference type="ARBA" id="ARBA00022679"/>
    </source>
</evidence>
<dbReference type="InterPro" id="IPR051175">
    <property type="entry name" value="CLK_kinases"/>
</dbReference>
<feature type="domain" description="Protein kinase" evidence="6">
    <location>
        <begin position="41"/>
        <end position="346"/>
    </location>
</feature>
<keyword evidence="4" id="KW-0418">Kinase</keyword>
<evidence type="ECO:0000259" key="6">
    <source>
        <dbReference type="PROSITE" id="PS50011"/>
    </source>
</evidence>
<dbReference type="InterPro" id="IPR011009">
    <property type="entry name" value="Kinase-like_dom_sf"/>
</dbReference>
<name>A0A067TMY6_GALM3</name>
<dbReference type="PANTHER" id="PTHR45646">
    <property type="entry name" value="SERINE/THREONINE-PROTEIN KINASE DOA-RELATED"/>
    <property type="match status" value="1"/>
</dbReference>
<dbReference type="SUPFAM" id="SSF56112">
    <property type="entry name" value="Protein kinase-like (PK-like)"/>
    <property type="match status" value="1"/>
</dbReference>
<dbReference type="PROSITE" id="PS50011">
    <property type="entry name" value="PROTEIN_KINASE_DOM"/>
    <property type="match status" value="1"/>
</dbReference>
<keyword evidence="1" id="KW-0723">Serine/threonine-protein kinase</keyword>
<dbReference type="HOGENOM" id="CLU_839508_0_0_1"/>
<dbReference type="SMART" id="SM00220">
    <property type="entry name" value="S_TKc"/>
    <property type="match status" value="1"/>
</dbReference>
<dbReference type="Proteomes" id="UP000027222">
    <property type="component" value="Unassembled WGS sequence"/>
</dbReference>
<keyword evidence="2" id="KW-0808">Transferase</keyword>
<reference evidence="8" key="1">
    <citation type="journal article" date="2014" name="Proc. Natl. Acad. Sci. U.S.A.">
        <title>Extensive sampling of basidiomycete genomes demonstrates inadequacy of the white-rot/brown-rot paradigm for wood decay fungi.</title>
        <authorList>
            <person name="Riley R."/>
            <person name="Salamov A.A."/>
            <person name="Brown D.W."/>
            <person name="Nagy L.G."/>
            <person name="Floudas D."/>
            <person name="Held B.W."/>
            <person name="Levasseur A."/>
            <person name="Lombard V."/>
            <person name="Morin E."/>
            <person name="Otillar R."/>
            <person name="Lindquist E.A."/>
            <person name="Sun H."/>
            <person name="LaButti K.M."/>
            <person name="Schmutz J."/>
            <person name="Jabbour D."/>
            <person name="Luo H."/>
            <person name="Baker S.E."/>
            <person name="Pisabarro A.G."/>
            <person name="Walton J.D."/>
            <person name="Blanchette R.A."/>
            <person name="Henrissat B."/>
            <person name="Martin F."/>
            <person name="Cullen D."/>
            <person name="Hibbett D.S."/>
            <person name="Grigoriev I.V."/>
        </authorList>
    </citation>
    <scope>NUCLEOTIDE SEQUENCE [LARGE SCALE GENOMIC DNA]</scope>
    <source>
        <strain evidence="8">CBS 339.88</strain>
    </source>
</reference>
<sequence>MSVLPPPAIWLFDPSQMRVPSGRDSFPFRFLVGETITGICYTVQNVLKEGRAYQLLRVTNKQLGHVKVVRVLDRARVSEDNMRNEITWLTDPQTSDGRHAEFIEDQRDTFRHYIFFTHEGRTLKDVLADSTIHLTKRHIREIGMQLIRAVRKLCLDNVALIDSGHVSEVIYTAEGNFVSRDVLRSTKIRILYYGAVGAEDSRGVGVDQYRAPELIYGMRRHEKTDTFSLGCIMFELWTGLALIPPCQPGPLYRRDKTIAFDAVLGPFSDALIRDIRACYRGPFRFSDGAPAVEWKVSFSLRSFSGQPPPLHDLIEDDDALDLFESMLHLEVRQRVRLNDLFNHPFFCASD</sequence>
<organism evidence="7 8">
    <name type="scientific">Galerina marginata (strain CBS 339.88)</name>
    <dbReference type="NCBI Taxonomy" id="685588"/>
    <lineage>
        <taxon>Eukaryota</taxon>
        <taxon>Fungi</taxon>
        <taxon>Dikarya</taxon>
        <taxon>Basidiomycota</taxon>
        <taxon>Agaricomycotina</taxon>
        <taxon>Agaricomycetes</taxon>
        <taxon>Agaricomycetidae</taxon>
        <taxon>Agaricales</taxon>
        <taxon>Agaricineae</taxon>
        <taxon>Strophariaceae</taxon>
        <taxon>Galerina</taxon>
    </lineage>
</organism>
<dbReference type="STRING" id="685588.A0A067TMY6"/>
<keyword evidence="8" id="KW-1185">Reference proteome</keyword>
<dbReference type="AlphaFoldDB" id="A0A067TMY6"/>
<evidence type="ECO:0000313" key="8">
    <source>
        <dbReference type="Proteomes" id="UP000027222"/>
    </source>
</evidence>